<protein>
    <submittedName>
        <fullName evidence="1">Uncharacterized protein</fullName>
    </submittedName>
</protein>
<sequence>MHGMSHLIKWLAVVTNGQLQDITYRTQMRKYYESSMATYSGRSYSLVAKIAAETTASDLVLEETAPENRITVTVPPLKTEG</sequence>
<dbReference type="AlphaFoldDB" id="A0AAD9Q319"/>
<proteinExistence type="predicted"/>
<reference evidence="1" key="2">
    <citation type="journal article" date="2023" name="Science">
        <title>Genomic signatures of disease resistance in endangered staghorn corals.</title>
        <authorList>
            <person name="Vollmer S.V."/>
            <person name="Selwyn J.D."/>
            <person name="Despard B.A."/>
            <person name="Roesel C.L."/>
        </authorList>
    </citation>
    <scope>NUCLEOTIDE SEQUENCE</scope>
    <source>
        <strain evidence="1">K2</strain>
    </source>
</reference>
<evidence type="ECO:0000313" key="2">
    <source>
        <dbReference type="Proteomes" id="UP001249851"/>
    </source>
</evidence>
<gene>
    <name evidence="1" type="ORF">P5673_024831</name>
</gene>
<evidence type="ECO:0000313" key="1">
    <source>
        <dbReference type="EMBL" id="KAK2553842.1"/>
    </source>
</evidence>
<comment type="caution">
    <text evidence="1">The sequence shown here is derived from an EMBL/GenBank/DDBJ whole genome shotgun (WGS) entry which is preliminary data.</text>
</comment>
<keyword evidence="2" id="KW-1185">Reference proteome</keyword>
<reference evidence="1" key="1">
    <citation type="journal article" date="2023" name="G3 (Bethesda)">
        <title>Whole genome assembly and annotation of the endangered Caribbean coral Acropora cervicornis.</title>
        <authorList>
            <person name="Selwyn J.D."/>
            <person name="Vollmer S.V."/>
        </authorList>
    </citation>
    <scope>NUCLEOTIDE SEQUENCE</scope>
    <source>
        <strain evidence="1">K2</strain>
    </source>
</reference>
<organism evidence="1 2">
    <name type="scientific">Acropora cervicornis</name>
    <name type="common">Staghorn coral</name>
    <dbReference type="NCBI Taxonomy" id="6130"/>
    <lineage>
        <taxon>Eukaryota</taxon>
        <taxon>Metazoa</taxon>
        <taxon>Cnidaria</taxon>
        <taxon>Anthozoa</taxon>
        <taxon>Hexacorallia</taxon>
        <taxon>Scleractinia</taxon>
        <taxon>Astrocoeniina</taxon>
        <taxon>Acroporidae</taxon>
        <taxon>Acropora</taxon>
    </lineage>
</organism>
<dbReference type="EMBL" id="JARQWQ010000074">
    <property type="protein sequence ID" value="KAK2553842.1"/>
    <property type="molecule type" value="Genomic_DNA"/>
</dbReference>
<name>A0AAD9Q319_ACRCE</name>
<accession>A0AAD9Q319</accession>
<dbReference type="Proteomes" id="UP001249851">
    <property type="component" value="Unassembled WGS sequence"/>
</dbReference>